<dbReference type="GO" id="GO:0016020">
    <property type="term" value="C:membrane"/>
    <property type="evidence" value="ECO:0007669"/>
    <property type="project" value="UniProtKB-SubCell"/>
</dbReference>
<dbReference type="InterPro" id="IPR012932">
    <property type="entry name" value="VKOR"/>
</dbReference>
<keyword evidence="8" id="KW-1015">Disulfide bond</keyword>
<evidence type="ECO:0000256" key="4">
    <source>
        <dbReference type="ARBA" id="ARBA00022719"/>
    </source>
</evidence>
<evidence type="ECO:0000256" key="9">
    <source>
        <dbReference type="ARBA" id="ARBA00023284"/>
    </source>
</evidence>
<evidence type="ECO:0000256" key="2">
    <source>
        <dbReference type="ARBA" id="ARBA00006214"/>
    </source>
</evidence>
<evidence type="ECO:0000256" key="3">
    <source>
        <dbReference type="ARBA" id="ARBA00022692"/>
    </source>
</evidence>
<dbReference type="CDD" id="cd12916">
    <property type="entry name" value="VKOR_1"/>
    <property type="match status" value="1"/>
</dbReference>
<dbReference type="Proteomes" id="UP000178645">
    <property type="component" value="Unassembled WGS sequence"/>
</dbReference>
<sequence>MILPNDVVMHFAIVILGVCGFFVAKHIYNHKKAGLVLVCPIRFDCNTVVNSDYSRFFGIPVEILGMFYYSLITLLHAVLLFPQISSLDFLINSSLILSVMAFLFSLYLIGVQIFALKKGCSWCFVSAAVSTFIFIFSVL</sequence>
<keyword evidence="7 10" id="KW-0472">Membrane</keyword>
<evidence type="ECO:0000256" key="7">
    <source>
        <dbReference type="ARBA" id="ARBA00023136"/>
    </source>
</evidence>
<keyword evidence="6" id="KW-0560">Oxidoreductase</keyword>
<reference evidence="12 13" key="1">
    <citation type="journal article" date="2016" name="Nat. Commun.">
        <title>Thousands of microbial genomes shed light on interconnected biogeochemical processes in an aquifer system.</title>
        <authorList>
            <person name="Anantharaman K."/>
            <person name="Brown C.T."/>
            <person name="Hug L.A."/>
            <person name="Sharon I."/>
            <person name="Castelle C.J."/>
            <person name="Probst A.J."/>
            <person name="Thomas B.C."/>
            <person name="Singh A."/>
            <person name="Wilkins M.J."/>
            <person name="Karaoz U."/>
            <person name="Brodie E.L."/>
            <person name="Williams K.H."/>
            <person name="Hubbard S.S."/>
            <person name="Banfield J.F."/>
        </authorList>
    </citation>
    <scope>NUCLEOTIDE SEQUENCE [LARGE SCALE GENOMIC DNA]</scope>
</reference>
<dbReference type="InterPro" id="IPR044698">
    <property type="entry name" value="VKOR/LTO1"/>
</dbReference>
<comment type="subcellular location">
    <subcellularLocation>
        <location evidence="1">Membrane</location>
        <topology evidence="1">Multi-pass membrane protein</topology>
    </subcellularLocation>
</comment>
<evidence type="ECO:0000256" key="10">
    <source>
        <dbReference type="SAM" id="Phobius"/>
    </source>
</evidence>
<comment type="similarity">
    <text evidence="2">Belongs to the VKOR family.</text>
</comment>
<feature type="transmembrane region" description="Helical" evidence="10">
    <location>
        <begin position="6"/>
        <end position="24"/>
    </location>
</feature>
<feature type="transmembrane region" description="Helical" evidence="10">
    <location>
        <begin position="121"/>
        <end position="138"/>
    </location>
</feature>
<keyword evidence="5 10" id="KW-1133">Transmembrane helix</keyword>
<evidence type="ECO:0000259" key="11">
    <source>
        <dbReference type="SMART" id="SM00756"/>
    </source>
</evidence>
<dbReference type="Gene3D" id="1.20.1440.130">
    <property type="entry name" value="VKOR domain"/>
    <property type="match status" value="1"/>
</dbReference>
<accession>A0A1F6Y6M5</accession>
<gene>
    <name evidence="12" type="ORF">A3G53_01665</name>
</gene>
<dbReference type="PANTHER" id="PTHR34573:SF1">
    <property type="entry name" value="VITAMIN K EPOXIDE REDUCTASE DOMAIN-CONTAINING PROTEIN"/>
    <property type="match status" value="1"/>
</dbReference>
<dbReference type="InterPro" id="IPR038354">
    <property type="entry name" value="VKOR_sf"/>
</dbReference>
<organism evidence="12 13">
    <name type="scientific">Candidatus Nomurabacteria bacterium RIFCSPLOWO2_12_FULL_44_11</name>
    <dbReference type="NCBI Taxonomy" id="1801796"/>
    <lineage>
        <taxon>Bacteria</taxon>
        <taxon>Candidatus Nomuraibacteriota</taxon>
    </lineage>
</organism>
<evidence type="ECO:0000256" key="1">
    <source>
        <dbReference type="ARBA" id="ARBA00004141"/>
    </source>
</evidence>
<dbReference type="AlphaFoldDB" id="A0A1F6Y6M5"/>
<feature type="domain" description="Vitamin K epoxide reductase" evidence="11">
    <location>
        <begin position="6"/>
        <end position="139"/>
    </location>
</feature>
<evidence type="ECO:0000313" key="13">
    <source>
        <dbReference type="Proteomes" id="UP000178645"/>
    </source>
</evidence>
<keyword evidence="3 10" id="KW-0812">Transmembrane</keyword>
<dbReference type="PANTHER" id="PTHR34573">
    <property type="entry name" value="VKC DOMAIN-CONTAINING PROTEIN"/>
    <property type="match status" value="1"/>
</dbReference>
<evidence type="ECO:0000256" key="6">
    <source>
        <dbReference type="ARBA" id="ARBA00023002"/>
    </source>
</evidence>
<feature type="transmembrane region" description="Helical" evidence="10">
    <location>
        <begin position="90"/>
        <end position="109"/>
    </location>
</feature>
<dbReference type="GO" id="GO:0048038">
    <property type="term" value="F:quinone binding"/>
    <property type="evidence" value="ECO:0007669"/>
    <property type="project" value="UniProtKB-KW"/>
</dbReference>
<evidence type="ECO:0000313" key="12">
    <source>
        <dbReference type="EMBL" id="OGJ01975.1"/>
    </source>
</evidence>
<protein>
    <recommendedName>
        <fullName evidence="11">Vitamin K epoxide reductase domain-containing protein</fullName>
    </recommendedName>
</protein>
<evidence type="ECO:0000256" key="8">
    <source>
        <dbReference type="ARBA" id="ARBA00023157"/>
    </source>
</evidence>
<keyword evidence="4" id="KW-0874">Quinone</keyword>
<dbReference type="SMART" id="SM00756">
    <property type="entry name" value="VKc"/>
    <property type="match status" value="1"/>
</dbReference>
<dbReference type="EMBL" id="MFVU01000015">
    <property type="protein sequence ID" value="OGJ01975.1"/>
    <property type="molecule type" value="Genomic_DNA"/>
</dbReference>
<dbReference type="GO" id="GO:0016491">
    <property type="term" value="F:oxidoreductase activity"/>
    <property type="evidence" value="ECO:0007669"/>
    <property type="project" value="UniProtKB-KW"/>
</dbReference>
<evidence type="ECO:0000256" key="5">
    <source>
        <dbReference type="ARBA" id="ARBA00022989"/>
    </source>
</evidence>
<feature type="transmembrane region" description="Helical" evidence="10">
    <location>
        <begin position="63"/>
        <end position="84"/>
    </location>
</feature>
<keyword evidence="9" id="KW-0676">Redox-active center</keyword>
<name>A0A1F6Y6M5_9BACT</name>
<proteinExistence type="inferred from homology"/>
<comment type="caution">
    <text evidence="12">The sequence shown here is derived from an EMBL/GenBank/DDBJ whole genome shotgun (WGS) entry which is preliminary data.</text>
</comment>
<dbReference type="Pfam" id="PF07884">
    <property type="entry name" value="VKOR"/>
    <property type="match status" value="1"/>
</dbReference>